<protein>
    <recommendedName>
        <fullName evidence="3">NlpE N-terminal domain-containing protein</fullName>
    </recommendedName>
</protein>
<accession>A0A1M6G127</accession>
<evidence type="ECO:0008006" key="3">
    <source>
        <dbReference type="Google" id="ProtNLM"/>
    </source>
</evidence>
<dbReference type="AlphaFoldDB" id="A0A1M6G127"/>
<evidence type="ECO:0000313" key="2">
    <source>
        <dbReference type="Proteomes" id="UP000184488"/>
    </source>
</evidence>
<dbReference type="OrthoDB" id="6025292at2"/>
<proteinExistence type="predicted"/>
<reference evidence="2" key="1">
    <citation type="submission" date="2016-11" db="EMBL/GenBank/DDBJ databases">
        <authorList>
            <person name="Varghese N."/>
            <person name="Submissions S."/>
        </authorList>
    </citation>
    <scope>NUCLEOTIDE SEQUENCE [LARGE SCALE GENOMIC DNA]</scope>
    <source>
        <strain evidence="2">DSM 18829</strain>
    </source>
</reference>
<dbReference type="EMBL" id="FQZI01000004">
    <property type="protein sequence ID" value="SHJ03643.1"/>
    <property type="molecule type" value="Genomic_DNA"/>
</dbReference>
<organism evidence="1 2">
    <name type="scientific">Flavobacterium terrae</name>
    <dbReference type="NCBI Taxonomy" id="415425"/>
    <lineage>
        <taxon>Bacteria</taxon>
        <taxon>Pseudomonadati</taxon>
        <taxon>Bacteroidota</taxon>
        <taxon>Flavobacteriia</taxon>
        <taxon>Flavobacteriales</taxon>
        <taxon>Flavobacteriaceae</taxon>
        <taxon>Flavobacterium</taxon>
    </lineage>
</organism>
<dbReference type="RefSeq" id="WP_073311785.1">
    <property type="nucleotide sequence ID" value="NZ_FQZI01000004.1"/>
</dbReference>
<dbReference type="Proteomes" id="UP000184488">
    <property type="component" value="Unassembled WGS sequence"/>
</dbReference>
<gene>
    <name evidence="1" type="ORF">SAMN05444363_2457</name>
</gene>
<evidence type="ECO:0000313" key="1">
    <source>
        <dbReference type="EMBL" id="SHJ03643.1"/>
    </source>
</evidence>
<dbReference type="STRING" id="415425.SAMN05444363_2457"/>
<keyword evidence="2" id="KW-1185">Reference proteome</keyword>
<sequence>MKNLFLFLTFSITSLTYSQTILFQEYYEGTLDNKTKIFFYFKMAEDGCPSTYVHAIYKYATNKNNDWILLETTFSEEKQQYTLVEHYNTGLFLLKRDKGKLFGLWISPDGKKQLKVDLTKVKVPKSKIETLERQLEIEQYKAHDC</sequence>
<name>A0A1M6G127_9FLAO</name>